<keyword evidence="2" id="KW-0560">Oxidoreductase</keyword>
<dbReference type="InterPro" id="IPR004360">
    <property type="entry name" value="Glyas_Fos-R_dOase_dom"/>
</dbReference>
<dbReference type="InterPro" id="IPR037523">
    <property type="entry name" value="VOC_core"/>
</dbReference>
<evidence type="ECO:0000313" key="2">
    <source>
        <dbReference type="EMBL" id="SHH33870.1"/>
    </source>
</evidence>
<accession>A0A1M5S608</accession>
<organism evidence="2 3">
    <name type="scientific">Virgibacillus chiguensis</name>
    <dbReference type="NCBI Taxonomy" id="411959"/>
    <lineage>
        <taxon>Bacteria</taxon>
        <taxon>Bacillati</taxon>
        <taxon>Bacillota</taxon>
        <taxon>Bacilli</taxon>
        <taxon>Bacillales</taxon>
        <taxon>Bacillaceae</taxon>
        <taxon>Virgibacillus</taxon>
    </lineage>
</organism>
<dbReference type="PROSITE" id="PS51819">
    <property type="entry name" value="VOC"/>
    <property type="match status" value="1"/>
</dbReference>
<evidence type="ECO:0000259" key="1">
    <source>
        <dbReference type="PROSITE" id="PS51819"/>
    </source>
</evidence>
<proteinExistence type="predicted"/>
<dbReference type="InterPro" id="IPR050383">
    <property type="entry name" value="GlyoxalaseI/FosfomycinResist"/>
</dbReference>
<dbReference type="PANTHER" id="PTHR21366">
    <property type="entry name" value="GLYOXALASE FAMILY PROTEIN"/>
    <property type="match status" value="1"/>
</dbReference>
<name>A0A1M5S608_9BACI</name>
<sequence length="134" mass="15040">MEILRMDHLVLTVESVEQSIQFYGDVLGMEIETFNQNRKAARFGLQKINFQEVDKEISPKAIHPTPGSGDFCLITTNTPKEVLRQLKAKRVSIVLGPVQRSGALGSITSIYVRDPDQNLIEISSYHPHVKVHGK</sequence>
<dbReference type="GO" id="GO:0051213">
    <property type="term" value="F:dioxygenase activity"/>
    <property type="evidence" value="ECO:0007669"/>
    <property type="project" value="UniProtKB-KW"/>
</dbReference>
<dbReference type="AlphaFoldDB" id="A0A1M5S608"/>
<keyword evidence="2" id="KW-0223">Dioxygenase</keyword>
<dbReference type="SUPFAM" id="SSF54593">
    <property type="entry name" value="Glyoxalase/Bleomycin resistance protein/Dihydroxybiphenyl dioxygenase"/>
    <property type="match status" value="1"/>
</dbReference>
<feature type="domain" description="VOC" evidence="1">
    <location>
        <begin position="5"/>
        <end position="125"/>
    </location>
</feature>
<dbReference type="EMBL" id="FQXD01000006">
    <property type="protein sequence ID" value="SHH33870.1"/>
    <property type="molecule type" value="Genomic_DNA"/>
</dbReference>
<dbReference type="Gene3D" id="3.10.180.10">
    <property type="entry name" value="2,3-Dihydroxybiphenyl 1,2-Dioxygenase, domain 1"/>
    <property type="match status" value="1"/>
</dbReference>
<reference evidence="3" key="1">
    <citation type="submission" date="2016-11" db="EMBL/GenBank/DDBJ databases">
        <authorList>
            <person name="Varghese N."/>
            <person name="Submissions S."/>
        </authorList>
    </citation>
    <scope>NUCLEOTIDE SEQUENCE [LARGE SCALE GENOMIC DNA]</scope>
    <source>
        <strain evidence="3">CGMCC 1.6496</strain>
    </source>
</reference>
<protein>
    <submittedName>
        <fullName evidence="2">Catechol 2,3-dioxygenase</fullName>
    </submittedName>
</protein>
<dbReference type="OrthoDB" id="9800322at2"/>
<dbReference type="Pfam" id="PF00903">
    <property type="entry name" value="Glyoxalase"/>
    <property type="match status" value="1"/>
</dbReference>
<dbReference type="Proteomes" id="UP000184079">
    <property type="component" value="Unassembled WGS sequence"/>
</dbReference>
<gene>
    <name evidence="2" type="ORF">SAMN05421807_10664</name>
</gene>
<evidence type="ECO:0000313" key="3">
    <source>
        <dbReference type="Proteomes" id="UP000184079"/>
    </source>
</evidence>
<dbReference type="PANTHER" id="PTHR21366:SF14">
    <property type="entry name" value="GLYOXALASE DOMAIN-CONTAINING PROTEIN 5"/>
    <property type="match status" value="1"/>
</dbReference>
<dbReference type="CDD" id="cd07253">
    <property type="entry name" value="GLOD5"/>
    <property type="match status" value="1"/>
</dbReference>
<keyword evidence="3" id="KW-1185">Reference proteome</keyword>
<dbReference type="InterPro" id="IPR029068">
    <property type="entry name" value="Glyas_Bleomycin-R_OHBP_Dase"/>
</dbReference>